<evidence type="ECO:0000256" key="1">
    <source>
        <dbReference type="SAM" id="MobiDB-lite"/>
    </source>
</evidence>
<proteinExistence type="predicted"/>
<sequence>MSHNLVQMHNNGDEPDAQRGKSSQNEDEKPRGVDEASAIYGFNSETPIRRIN</sequence>
<name>A0AAN8NKT8_9PEZI</name>
<feature type="compositionally biased region" description="Basic and acidic residues" evidence="1">
    <location>
        <begin position="16"/>
        <end position="34"/>
    </location>
</feature>
<dbReference type="AlphaFoldDB" id="A0AAN8NKT8"/>
<keyword evidence="3" id="KW-1185">Reference proteome</keyword>
<comment type="caution">
    <text evidence="2">The sequence shown here is derived from an EMBL/GenBank/DDBJ whole genome shotgun (WGS) entry which is preliminary data.</text>
</comment>
<evidence type="ECO:0000313" key="3">
    <source>
        <dbReference type="Proteomes" id="UP001313282"/>
    </source>
</evidence>
<feature type="region of interest" description="Disordered" evidence="1">
    <location>
        <begin position="1"/>
        <end position="52"/>
    </location>
</feature>
<dbReference type="Proteomes" id="UP001313282">
    <property type="component" value="Unassembled WGS sequence"/>
</dbReference>
<feature type="compositionally biased region" description="Polar residues" evidence="1">
    <location>
        <begin position="1"/>
        <end position="10"/>
    </location>
</feature>
<dbReference type="EMBL" id="JAVHNR010000012">
    <property type="protein sequence ID" value="KAK6330069.1"/>
    <property type="molecule type" value="Genomic_DNA"/>
</dbReference>
<evidence type="ECO:0000313" key="2">
    <source>
        <dbReference type="EMBL" id="KAK6330069.1"/>
    </source>
</evidence>
<organism evidence="2 3">
    <name type="scientific">Orbilia javanica</name>
    <dbReference type="NCBI Taxonomy" id="47235"/>
    <lineage>
        <taxon>Eukaryota</taxon>
        <taxon>Fungi</taxon>
        <taxon>Dikarya</taxon>
        <taxon>Ascomycota</taxon>
        <taxon>Pezizomycotina</taxon>
        <taxon>Orbiliomycetes</taxon>
        <taxon>Orbiliales</taxon>
        <taxon>Orbiliaceae</taxon>
        <taxon>Orbilia</taxon>
    </lineage>
</organism>
<reference evidence="2 3" key="1">
    <citation type="submission" date="2019-10" db="EMBL/GenBank/DDBJ databases">
        <authorList>
            <person name="Palmer J.M."/>
        </authorList>
    </citation>
    <scope>NUCLEOTIDE SEQUENCE [LARGE SCALE GENOMIC DNA]</scope>
    <source>
        <strain evidence="2 3">TWF718</strain>
    </source>
</reference>
<protein>
    <submittedName>
        <fullName evidence="2">Uncharacterized protein</fullName>
    </submittedName>
</protein>
<gene>
    <name evidence="2" type="ORF">TWF718_003497</name>
</gene>
<accession>A0AAN8NKT8</accession>